<dbReference type="Pfam" id="PF24598">
    <property type="entry name" value="DOP1_C"/>
    <property type="match status" value="1"/>
</dbReference>
<dbReference type="Pfam" id="PF24597">
    <property type="entry name" value="TPR_DOP1_M"/>
    <property type="match status" value="1"/>
</dbReference>
<feature type="domain" description="DOP1 N-terminal" evidence="8">
    <location>
        <begin position="39"/>
        <end position="328"/>
    </location>
</feature>
<dbReference type="InterPro" id="IPR040314">
    <property type="entry name" value="DOP1"/>
</dbReference>
<dbReference type="GO" id="GO:0006895">
    <property type="term" value="P:Golgi to endosome transport"/>
    <property type="evidence" value="ECO:0007669"/>
    <property type="project" value="InterPro"/>
</dbReference>
<dbReference type="InterPro" id="IPR056457">
    <property type="entry name" value="DOP1_C"/>
</dbReference>
<feature type="region of interest" description="Disordered" evidence="7">
    <location>
        <begin position="1"/>
        <end position="26"/>
    </location>
</feature>
<evidence type="ECO:0000256" key="2">
    <source>
        <dbReference type="ARBA" id="ARBA00022448"/>
    </source>
</evidence>
<dbReference type="GO" id="GO:0000139">
    <property type="term" value="C:Golgi membrane"/>
    <property type="evidence" value="ECO:0007669"/>
    <property type="project" value="UniProtKB-SubCell"/>
</dbReference>
<organism evidence="12 13">
    <name type="scientific">Agaricus bisporus var. burnettii</name>
    <dbReference type="NCBI Taxonomy" id="192524"/>
    <lineage>
        <taxon>Eukaryota</taxon>
        <taxon>Fungi</taxon>
        <taxon>Dikarya</taxon>
        <taxon>Basidiomycota</taxon>
        <taxon>Agaricomycotina</taxon>
        <taxon>Agaricomycetes</taxon>
        <taxon>Agaricomycetidae</taxon>
        <taxon>Agaricales</taxon>
        <taxon>Agaricineae</taxon>
        <taxon>Agaricaceae</taxon>
        <taxon>Agaricus</taxon>
    </lineage>
</organism>
<evidence type="ECO:0000259" key="10">
    <source>
        <dbReference type="Pfam" id="PF24598"/>
    </source>
</evidence>
<gene>
    <name evidence="12" type="ORF">Agabi119p4_151</name>
</gene>
<keyword evidence="4" id="KW-0333">Golgi apparatus</keyword>
<feature type="region of interest" description="Disordered" evidence="7">
    <location>
        <begin position="966"/>
        <end position="990"/>
    </location>
</feature>
<evidence type="ECO:0000256" key="4">
    <source>
        <dbReference type="ARBA" id="ARBA00023034"/>
    </source>
</evidence>
<reference evidence="12 13" key="1">
    <citation type="journal article" name="Sci. Rep.">
        <title>Telomere-to-telomere assembled and centromere annotated genomes of the two main subspecies of the button mushroom Agaricus bisporus reveal especially polymorphic chromosome ends.</title>
        <authorList>
            <person name="Sonnenberg A.S.M."/>
            <person name="Sedaghat-Telgerd N."/>
            <person name="Lavrijssen B."/>
            <person name="Ohm R.A."/>
            <person name="Hendrickx P.M."/>
            <person name="Scholtmeijer K."/>
            <person name="Baars J.J.P."/>
            <person name="van Peer A."/>
        </authorList>
    </citation>
    <scope>NUCLEOTIDE SEQUENCE [LARGE SCALE GENOMIC DNA]</scope>
    <source>
        <strain evidence="12 13">H119_p4</strain>
    </source>
</reference>
<feature type="domain" description="DOP1-like middle TPR" evidence="9">
    <location>
        <begin position="338"/>
        <end position="531"/>
    </location>
</feature>
<evidence type="ECO:0008006" key="14">
    <source>
        <dbReference type="Google" id="ProtNLM"/>
    </source>
</evidence>
<dbReference type="GO" id="GO:0005768">
    <property type="term" value="C:endosome"/>
    <property type="evidence" value="ECO:0007669"/>
    <property type="project" value="TreeGrafter"/>
</dbReference>
<evidence type="ECO:0000256" key="7">
    <source>
        <dbReference type="SAM" id="MobiDB-lite"/>
    </source>
</evidence>
<evidence type="ECO:0000313" key="12">
    <source>
        <dbReference type="EMBL" id="KAF7783986.1"/>
    </source>
</evidence>
<sequence length="1791" mass="202748">MSLTAGDKSDPGTANSRRLSATDRTSGRSVMLQNNYASDPKYKKYIQQVDKCLNAFDNVHEWADCISFLKQLLKTFQTYTQFKEIPKKLIVAKRLSQCLNPALPTGVHQRALDVYSHILAVRGSEGLKLDLALWSSGLFPFFEYAATSVKPTLLNLYDTYYLPLQTDLRPIMKSFILALLPGLEEETGEYFEKVLGLLDKLSGTVSPSFFFQNIWLVILTTPSARGTSLNLLSRRLPRINADEDITHIIGRDIGLMIRAFAAALEDENLLVRRSALDILLQSIRVDGFAVRKAHAEDRAILMRAATGVVLRRDLSLNRRLYTWLLGPEEKSETQMKFLKENALELLSGTLKAEMVSPSREYAESRPFKIFISLLDKWEIGAPLTEVLVYDALVAIKHLAEHPVDPGEDISMTASTLYEAVEPQLLWKYLLTRVFKELTGDGNMHEAIELTRFILSSFPQDEELQTLHFPVIIAAIVDVMRFQIQKIPAKASTRAYQQIMLLVQEMYSHIPQPAMLQRPEVTQDTDDARQTQGPYEFACTFYGIRDSFTMPPSEGHFTIPFSSTFESLISCSEKCAQELEKEKDVVILRGVFSGILGLLNVMVNRLATPVEVTWDPAVWLGLMLQSMTYESTIFTLVDRIINLSVSFHKVSFIEPRLNLDDRMVMFRMVNKLLHYLRPDYTAYHVRAANLVWALESSVKKPHVESILAQSMTSPESRNVSEAYEAFGVLWRLTEDNMLPGFSFKVPLMAVLDTLKNDDPHLRRIGETWMRCSLRSYLRIMDPILYELLDPSIVRAPTFLKVHGKEIQSFTYTKPFDQRYVNYLLEILLAVVRFGGQGFVKNARTSSIRRSYHAGLVSRVDTSNLSESDGSYLDVLKEILLRFLQSEPEAKVVPTMLPLITPIQSSAVEILQLIVSRGELEATTVEAMEAVVIGKLYFCVHMKRLDLQNKLLHLLHSLISVSTTITDPAPSLPSTRPKQDENPMGNSQQDIERTNGSYRTYPVNPLLVQTLADGISTQSNRPILQHWLDFILLAIPQFQPALQSVVTPLNDCLCKQLHVSLRELHLAGRQPEGFGRDIHTSVTDADMAMLLNALEKFVLLSLAYTEEEDIDVESITEKPTQESGGGLLGYVSNVFSSESVQAGNAEQLTARSPAYRALDECIRVLFAIWSTLLWNKPEAESARDESLSMIYSRVRLRCRHAMEFLFRVRSAEVFESIVECWSRDKRSHAGTSAESVFEIVDILTSNAQNAVHMTCESIWTRISGIPEKNKKQAINPYLTDATLFTFLEQYIRRLEGPIAMQVWARYMQLTKEIVSSVKDYKIQSLYALRCLSVLAEKVTQTTAMEDRRIRKELQDTYGKLLDACLALVGRSQDHGLWTRRPTKESVATNGHDSPVLPKDEKLDINASPPTLIPPDTPRQNNSTEHSTQIIKFVASTSLPNLRKVLVDNDKIASTCTNIVYYIVTPAMRGRTRPMDIDDVVLSILREMTRMPVALKAWKAPVIDLFNDNRFFNSFPDEAEPWKPVIKSLFDSDRTAFPELLSKIATAASANIFANKEYEMLLRSLNVRRLSFTLLAGENNHFSTHLPGIQEKLVDILRNISSPTIQSEVFLCVRVLLCRLSKHNLTSFWPVLLTELYRIFEQVMTSIPPDGSEDLQLVVAACKCLDLLVTLQTEEFQIHQWIFITDTVDAIYRPNNWAPEAMMDQLADVTGNLPIADSRIASTPVPNETTTYDDQRVLRKPLLNGVKQIESIRELIPFFSNISVSSYESMYASGGNVDWEAVEKGIMEDLFDGR</sequence>
<keyword evidence="5" id="KW-0472">Membrane</keyword>
<dbReference type="GO" id="GO:0005802">
    <property type="term" value="C:trans-Golgi network"/>
    <property type="evidence" value="ECO:0007669"/>
    <property type="project" value="TreeGrafter"/>
</dbReference>
<dbReference type="InterPro" id="IPR007249">
    <property type="entry name" value="DOP1_N"/>
</dbReference>
<evidence type="ECO:0000313" key="13">
    <source>
        <dbReference type="Proteomes" id="UP000629468"/>
    </source>
</evidence>
<name>A0A8H7KKN8_AGABI</name>
<evidence type="ECO:0000259" key="11">
    <source>
        <dbReference type="Pfam" id="PF24601"/>
    </source>
</evidence>
<feature type="domain" description="DOP1-like C-terminal" evidence="10">
    <location>
        <begin position="1284"/>
        <end position="1769"/>
    </location>
</feature>
<evidence type="ECO:0000259" key="8">
    <source>
        <dbReference type="Pfam" id="PF04118"/>
    </source>
</evidence>
<evidence type="ECO:0000256" key="6">
    <source>
        <dbReference type="ARBA" id="ARBA00046326"/>
    </source>
</evidence>
<dbReference type="InterPro" id="IPR056458">
    <property type="entry name" value="TPR_DOP1_M"/>
</dbReference>
<evidence type="ECO:0000256" key="3">
    <source>
        <dbReference type="ARBA" id="ARBA00022927"/>
    </source>
</evidence>
<feature type="domain" description="DOP1-like TPR" evidence="11">
    <location>
        <begin position="943"/>
        <end position="1057"/>
    </location>
</feature>
<dbReference type="GO" id="GO:0005829">
    <property type="term" value="C:cytosol"/>
    <property type="evidence" value="ECO:0007669"/>
    <property type="project" value="GOC"/>
</dbReference>
<dbReference type="InterPro" id="IPR056459">
    <property type="entry name" value="TPR_DOP1"/>
</dbReference>
<accession>A0A8H7KKN8</accession>
<dbReference type="Proteomes" id="UP000629468">
    <property type="component" value="Unassembled WGS sequence"/>
</dbReference>
<protein>
    <recommendedName>
        <fullName evidence="14">Dopey N-terminal domain-containing protein</fullName>
    </recommendedName>
</protein>
<dbReference type="SUPFAM" id="SSF48371">
    <property type="entry name" value="ARM repeat"/>
    <property type="match status" value="2"/>
</dbReference>
<dbReference type="Pfam" id="PF04118">
    <property type="entry name" value="Dopey_N"/>
    <property type="match status" value="1"/>
</dbReference>
<evidence type="ECO:0000256" key="1">
    <source>
        <dbReference type="ARBA" id="ARBA00004395"/>
    </source>
</evidence>
<comment type="caution">
    <text evidence="12">The sequence shown here is derived from an EMBL/GenBank/DDBJ whole genome shotgun (WGS) entry which is preliminary data.</text>
</comment>
<dbReference type="PANTHER" id="PTHR14042">
    <property type="entry name" value="DOPEY-RELATED"/>
    <property type="match status" value="1"/>
</dbReference>
<proteinExistence type="inferred from homology"/>
<dbReference type="PANTHER" id="PTHR14042:SF24">
    <property type="entry name" value="PROTEIN DOPEY-1 HOMOLOG"/>
    <property type="match status" value="1"/>
</dbReference>
<comment type="subcellular location">
    <subcellularLocation>
        <location evidence="1">Golgi apparatus membrane</location>
        <topology evidence="1">Peripheral membrane protein</topology>
    </subcellularLocation>
</comment>
<keyword evidence="2" id="KW-0813">Transport</keyword>
<dbReference type="EMBL" id="JABXXO010000001">
    <property type="protein sequence ID" value="KAF7783986.1"/>
    <property type="molecule type" value="Genomic_DNA"/>
</dbReference>
<keyword evidence="3" id="KW-0653">Protein transport</keyword>
<dbReference type="InterPro" id="IPR016024">
    <property type="entry name" value="ARM-type_fold"/>
</dbReference>
<dbReference type="GO" id="GO:0015031">
    <property type="term" value="P:protein transport"/>
    <property type="evidence" value="ECO:0007669"/>
    <property type="project" value="UniProtKB-KW"/>
</dbReference>
<dbReference type="Pfam" id="PF24601">
    <property type="entry name" value="TPR_DOP1"/>
    <property type="match status" value="1"/>
</dbReference>
<feature type="compositionally biased region" description="Polar residues" evidence="7">
    <location>
        <begin position="12"/>
        <end position="26"/>
    </location>
</feature>
<comment type="similarity">
    <text evidence="6">Belongs to the DOP1 family.</text>
</comment>
<evidence type="ECO:0000259" key="9">
    <source>
        <dbReference type="Pfam" id="PF24597"/>
    </source>
</evidence>
<feature type="region of interest" description="Disordered" evidence="7">
    <location>
        <begin position="1376"/>
        <end position="1423"/>
    </location>
</feature>
<evidence type="ECO:0000256" key="5">
    <source>
        <dbReference type="ARBA" id="ARBA00023136"/>
    </source>
</evidence>